<evidence type="ECO:0000256" key="1">
    <source>
        <dbReference type="SAM" id="MobiDB-lite"/>
    </source>
</evidence>
<evidence type="ECO:0000313" key="3">
    <source>
        <dbReference type="Proteomes" id="UP000054477"/>
    </source>
</evidence>
<dbReference type="AlphaFoldDB" id="A0A0C9X376"/>
<proteinExistence type="predicted"/>
<reference evidence="2 3" key="1">
    <citation type="submission" date="2014-04" db="EMBL/GenBank/DDBJ databases">
        <authorList>
            <consortium name="DOE Joint Genome Institute"/>
            <person name="Kuo A."/>
            <person name="Kohler A."/>
            <person name="Nagy L.G."/>
            <person name="Floudas D."/>
            <person name="Copeland A."/>
            <person name="Barry K.W."/>
            <person name="Cichocki N."/>
            <person name="Veneault-Fourrey C."/>
            <person name="LaButti K."/>
            <person name="Lindquist E.A."/>
            <person name="Lipzen A."/>
            <person name="Lundell T."/>
            <person name="Morin E."/>
            <person name="Murat C."/>
            <person name="Sun H."/>
            <person name="Tunlid A."/>
            <person name="Henrissat B."/>
            <person name="Grigoriev I.V."/>
            <person name="Hibbett D.S."/>
            <person name="Martin F."/>
            <person name="Nordberg H.P."/>
            <person name="Cantor M.N."/>
            <person name="Hua S.X."/>
        </authorList>
    </citation>
    <scope>NUCLEOTIDE SEQUENCE [LARGE SCALE GENOMIC DNA]</scope>
    <source>
        <strain evidence="2 3">LaAM-08-1</strain>
    </source>
</reference>
<gene>
    <name evidence="2" type="ORF">K443DRAFT_13834</name>
</gene>
<feature type="compositionally biased region" description="Basic and acidic residues" evidence="1">
    <location>
        <begin position="160"/>
        <end position="171"/>
    </location>
</feature>
<dbReference type="Proteomes" id="UP000054477">
    <property type="component" value="Unassembled WGS sequence"/>
</dbReference>
<reference evidence="3" key="2">
    <citation type="submission" date="2015-01" db="EMBL/GenBank/DDBJ databases">
        <title>Evolutionary Origins and Diversification of the Mycorrhizal Mutualists.</title>
        <authorList>
            <consortium name="DOE Joint Genome Institute"/>
            <consortium name="Mycorrhizal Genomics Consortium"/>
            <person name="Kohler A."/>
            <person name="Kuo A."/>
            <person name="Nagy L.G."/>
            <person name="Floudas D."/>
            <person name="Copeland A."/>
            <person name="Barry K.W."/>
            <person name="Cichocki N."/>
            <person name="Veneault-Fourrey C."/>
            <person name="LaButti K."/>
            <person name="Lindquist E.A."/>
            <person name="Lipzen A."/>
            <person name="Lundell T."/>
            <person name="Morin E."/>
            <person name="Murat C."/>
            <person name="Riley R."/>
            <person name="Ohm R."/>
            <person name="Sun H."/>
            <person name="Tunlid A."/>
            <person name="Henrissat B."/>
            <person name="Grigoriev I.V."/>
            <person name="Hibbett D.S."/>
            <person name="Martin F."/>
        </authorList>
    </citation>
    <scope>NUCLEOTIDE SEQUENCE [LARGE SCALE GENOMIC DNA]</scope>
    <source>
        <strain evidence="3">LaAM-08-1</strain>
    </source>
</reference>
<sequence>MPPKGKGPKGTLKPSVVDPLCTFCRLPFKSKGITQHQKSCKSRPEEAASFARSRAFEEQVQREGLLDPSTPVIGPSSAYIPLGSIHFLPSTLFLLFQVDQLHLGYTNTQFQVGNVENAYDANIAISNENETINNTDNNYTEPHGEVQTDQGSSSPFEKAPQLDDIKQFPGS</sequence>
<protein>
    <submittedName>
        <fullName evidence="2">Uncharacterized protein</fullName>
    </submittedName>
</protein>
<dbReference type="EMBL" id="KN838935">
    <property type="protein sequence ID" value="KIJ92121.1"/>
    <property type="molecule type" value="Genomic_DNA"/>
</dbReference>
<name>A0A0C9X376_9AGAR</name>
<dbReference type="HOGENOM" id="CLU_1563112_0_0_1"/>
<feature type="region of interest" description="Disordered" evidence="1">
    <location>
        <begin position="132"/>
        <end position="171"/>
    </location>
</feature>
<accession>A0A0C9X376</accession>
<feature type="compositionally biased region" description="Low complexity" evidence="1">
    <location>
        <begin position="132"/>
        <end position="141"/>
    </location>
</feature>
<organism evidence="2 3">
    <name type="scientific">Laccaria amethystina LaAM-08-1</name>
    <dbReference type="NCBI Taxonomy" id="1095629"/>
    <lineage>
        <taxon>Eukaryota</taxon>
        <taxon>Fungi</taxon>
        <taxon>Dikarya</taxon>
        <taxon>Basidiomycota</taxon>
        <taxon>Agaricomycotina</taxon>
        <taxon>Agaricomycetes</taxon>
        <taxon>Agaricomycetidae</taxon>
        <taxon>Agaricales</taxon>
        <taxon>Agaricineae</taxon>
        <taxon>Hydnangiaceae</taxon>
        <taxon>Laccaria</taxon>
    </lineage>
</organism>
<evidence type="ECO:0000313" key="2">
    <source>
        <dbReference type="EMBL" id="KIJ92121.1"/>
    </source>
</evidence>
<keyword evidence="3" id="KW-1185">Reference proteome</keyword>